<accession>A0ABC9B1C9</accession>
<comment type="subcellular location">
    <subcellularLocation>
        <location evidence="1">Membrane</location>
        <topology evidence="1">Single-pass type I membrane protein</topology>
    </subcellularLocation>
</comment>
<dbReference type="InterPro" id="IPR025287">
    <property type="entry name" value="WAK_GUB"/>
</dbReference>
<feature type="transmembrane region" description="Helical" evidence="11">
    <location>
        <begin position="381"/>
        <end position="403"/>
    </location>
</feature>
<dbReference type="SMART" id="SM00220">
    <property type="entry name" value="S_TKc"/>
    <property type="match status" value="1"/>
</dbReference>
<keyword evidence="2" id="KW-0723">Serine/threonine-protein kinase</keyword>
<dbReference type="AlphaFoldDB" id="A0ABC9B1C9"/>
<feature type="domain" description="Protein kinase" evidence="12">
    <location>
        <begin position="440"/>
        <end position="722"/>
    </location>
</feature>
<dbReference type="GO" id="GO:0004674">
    <property type="term" value="F:protein serine/threonine kinase activity"/>
    <property type="evidence" value="ECO:0007669"/>
    <property type="project" value="UniProtKB-KW"/>
</dbReference>
<evidence type="ECO:0000256" key="3">
    <source>
        <dbReference type="ARBA" id="ARBA00022679"/>
    </source>
</evidence>
<evidence type="ECO:0000256" key="4">
    <source>
        <dbReference type="ARBA" id="ARBA00022729"/>
    </source>
</evidence>
<reference evidence="15" key="1">
    <citation type="submission" date="2024-06" db="EMBL/GenBank/DDBJ databases">
        <authorList>
            <person name="Ryan C."/>
        </authorList>
    </citation>
    <scope>NUCLEOTIDE SEQUENCE [LARGE SCALE GENOMIC DNA]</scope>
</reference>
<dbReference type="GO" id="GO:0016020">
    <property type="term" value="C:membrane"/>
    <property type="evidence" value="ECO:0007669"/>
    <property type="project" value="UniProtKB-SubCell"/>
</dbReference>
<dbReference type="PROSITE" id="PS01187">
    <property type="entry name" value="EGF_CA"/>
    <property type="match status" value="1"/>
</dbReference>
<dbReference type="Pfam" id="PF13947">
    <property type="entry name" value="GUB_WAK_bind"/>
    <property type="match status" value="1"/>
</dbReference>
<dbReference type="InterPro" id="IPR001881">
    <property type="entry name" value="EGF-like_Ca-bd_dom"/>
</dbReference>
<keyword evidence="11" id="KW-0812">Transmembrane</keyword>
<dbReference type="FunFam" id="1.10.510.10:FF:000606">
    <property type="entry name" value="Wall-associated receptor kinase 3"/>
    <property type="match status" value="1"/>
</dbReference>
<comment type="caution">
    <text evidence="9">Lacks conserved residue(s) required for the propagation of feature annotation.</text>
</comment>
<gene>
    <name evidence="14" type="ORF">URODEC1_LOCUS60373</name>
</gene>
<dbReference type="PROSITE" id="PS00107">
    <property type="entry name" value="PROTEIN_KINASE_ATP"/>
    <property type="match status" value="1"/>
</dbReference>
<dbReference type="CDD" id="cd00054">
    <property type="entry name" value="EGF_CA"/>
    <property type="match status" value="1"/>
</dbReference>
<dbReference type="InterPro" id="IPR000719">
    <property type="entry name" value="Prot_kinase_dom"/>
</dbReference>
<proteinExistence type="predicted"/>
<dbReference type="InterPro" id="IPR001245">
    <property type="entry name" value="Ser-Thr/Tyr_kinase_cat_dom"/>
</dbReference>
<dbReference type="InterPro" id="IPR018097">
    <property type="entry name" value="EGF_Ca-bd_CS"/>
</dbReference>
<feature type="binding site" evidence="10">
    <location>
        <position position="469"/>
    </location>
    <ligand>
        <name>ATP</name>
        <dbReference type="ChEBI" id="CHEBI:30616"/>
    </ligand>
</feature>
<name>A0ABC9B1C9_9POAL</name>
<dbReference type="PROSITE" id="PS50011">
    <property type="entry name" value="PROTEIN_KINASE_DOM"/>
    <property type="match status" value="1"/>
</dbReference>
<reference evidence="14 15" key="2">
    <citation type="submission" date="2024-10" db="EMBL/GenBank/DDBJ databases">
        <authorList>
            <person name="Ryan C."/>
        </authorList>
    </citation>
    <scope>NUCLEOTIDE SEQUENCE [LARGE SCALE GENOMIC DNA]</scope>
</reference>
<evidence type="ECO:0000256" key="1">
    <source>
        <dbReference type="ARBA" id="ARBA00004479"/>
    </source>
</evidence>
<sequence length="734" mass="81027">MKHMVTTMIVQVLWFLLAPALLFYHLVPLPPLVAAASATSLAPPMAAPRSRCPSVCGHLQIPYPFGVGVGVDCAWAKGFDIRCSHKFNPPRPYWRGYIEIMNISVVTGEMRVFSPLSYACYNSSNTTEPQGLRNLKLNFTKPYKFIVSPMRNQFTAIGCSTLARLEGEDWRYYTGCISYCESIDGAADDGDECTGLGCCQTSIPDNLTLARLFWTKDKTVRHNSAWTFSPCNYAFIGEKGRYKFNRSDLQRDGNNSFRSRDGDRTIPLVLDWAIRDDGPCRPPAKDAGPSAKLTAPACVSEHSFCVNASQGPGYLCNCTEGYRGNPYITGPGGCTNINECKEHNPCRSGSTCYDTTGDYKCKCKFGLRGDGKSEKGCQPIFPAWAIAIIVTFALVVVACFVIMDIKRRNQRRFFDKNGGEILKSVGINIFTEQQLTKITNGYKRIIGEGAFGKVYIGITDEGNQRVAVKRASLKGEALALEEFVNEITFQFRISHANMVRLVGCCLETDVPMLVFEFISKGSLYSVLHGAKNPESLGLLERVDIAIGSTEALAYMHSHGGNNHVHGDIKSGNILLDDDLTPKVSDFGSSKLVSVASMYSKWCVSGDMNYIDPVYIKSGRFTEKSDVYSFGVVLLELITRRKAKYSDNSLPLDFVKCFKEEGSGRKLYDRDILSEDDAQAAHRHMDCLDRIGALAVRCLKEDVDERPTMAEVLDELKQVKAIVTSGGSSSGSVES</sequence>
<dbReference type="Proteomes" id="UP001497457">
    <property type="component" value="Chromosome 24b"/>
</dbReference>
<dbReference type="InterPro" id="IPR045274">
    <property type="entry name" value="WAK-like"/>
</dbReference>
<keyword evidence="15" id="KW-1185">Reference proteome</keyword>
<keyword evidence="3" id="KW-0808">Transferase</keyword>
<dbReference type="SUPFAM" id="SSF56112">
    <property type="entry name" value="Protein kinase-like (PK-like)"/>
    <property type="match status" value="1"/>
</dbReference>
<dbReference type="PROSITE" id="PS50026">
    <property type="entry name" value="EGF_3"/>
    <property type="match status" value="1"/>
</dbReference>
<dbReference type="Pfam" id="PF07714">
    <property type="entry name" value="PK_Tyr_Ser-Thr"/>
    <property type="match status" value="1"/>
</dbReference>
<evidence type="ECO:0000256" key="2">
    <source>
        <dbReference type="ARBA" id="ARBA00022527"/>
    </source>
</evidence>
<keyword evidence="6 10" id="KW-0067">ATP-binding</keyword>
<evidence type="ECO:0000259" key="13">
    <source>
        <dbReference type="PROSITE" id="PS50026"/>
    </source>
</evidence>
<evidence type="ECO:0000256" key="11">
    <source>
        <dbReference type="SAM" id="Phobius"/>
    </source>
</evidence>
<keyword evidence="11" id="KW-1133">Transmembrane helix</keyword>
<dbReference type="InterPro" id="IPR017441">
    <property type="entry name" value="Protein_kinase_ATP_BS"/>
</dbReference>
<dbReference type="PANTHER" id="PTHR27005:SF162">
    <property type="entry name" value="OS11G0691500 PROTEIN"/>
    <property type="match status" value="1"/>
</dbReference>
<evidence type="ECO:0000256" key="8">
    <source>
        <dbReference type="ARBA" id="ARBA00023180"/>
    </source>
</evidence>
<dbReference type="InterPro" id="IPR011009">
    <property type="entry name" value="Kinase-like_dom_sf"/>
</dbReference>
<keyword evidence="7" id="KW-1015">Disulfide bond</keyword>
<dbReference type="InterPro" id="IPR000742">
    <property type="entry name" value="EGF"/>
</dbReference>
<evidence type="ECO:0000256" key="9">
    <source>
        <dbReference type="PROSITE-ProRule" id="PRU00076"/>
    </source>
</evidence>
<dbReference type="Gene3D" id="2.10.25.10">
    <property type="entry name" value="Laminin"/>
    <property type="match status" value="1"/>
</dbReference>
<evidence type="ECO:0000259" key="12">
    <source>
        <dbReference type="PROSITE" id="PS50011"/>
    </source>
</evidence>
<evidence type="ECO:0000256" key="5">
    <source>
        <dbReference type="ARBA" id="ARBA00022741"/>
    </source>
</evidence>
<evidence type="ECO:0000256" key="6">
    <source>
        <dbReference type="ARBA" id="ARBA00022840"/>
    </source>
</evidence>
<evidence type="ECO:0000256" key="7">
    <source>
        <dbReference type="ARBA" id="ARBA00023157"/>
    </source>
</evidence>
<feature type="domain" description="EGF-like" evidence="13">
    <location>
        <begin position="336"/>
        <end position="378"/>
    </location>
</feature>
<dbReference type="PROSITE" id="PS00010">
    <property type="entry name" value="ASX_HYDROXYL"/>
    <property type="match status" value="1"/>
</dbReference>
<dbReference type="Gene3D" id="3.30.200.20">
    <property type="entry name" value="Phosphorylase Kinase, domain 1"/>
    <property type="match status" value="1"/>
</dbReference>
<evidence type="ECO:0000313" key="14">
    <source>
        <dbReference type="EMBL" id="CAL4990755.1"/>
    </source>
</evidence>
<keyword evidence="4" id="KW-0732">Signal</keyword>
<organism evidence="14 15">
    <name type="scientific">Urochloa decumbens</name>
    <dbReference type="NCBI Taxonomy" id="240449"/>
    <lineage>
        <taxon>Eukaryota</taxon>
        <taxon>Viridiplantae</taxon>
        <taxon>Streptophyta</taxon>
        <taxon>Embryophyta</taxon>
        <taxon>Tracheophyta</taxon>
        <taxon>Spermatophyta</taxon>
        <taxon>Magnoliopsida</taxon>
        <taxon>Liliopsida</taxon>
        <taxon>Poales</taxon>
        <taxon>Poaceae</taxon>
        <taxon>PACMAD clade</taxon>
        <taxon>Panicoideae</taxon>
        <taxon>Panicodae</taxon>
        <taxon>Paniceae</taxon>
        <taxon>Melinidinae</taxon>
        <taxon>Urochloa</taxon>
    </lineage>
</organism>
<evidence type="ECO:0000313" key="15">
    <source>
        <dbReference type="Proteomes" id="UP001497457"/>
    </source>
</evidence>
<keyword evidence="5 10" id="KW-0547">Nucleotide-binding</keyword>
<keyword evidence="11" id="KW-0472">Membrane</keyword>
<dbReference type="Gene3D" id="1.10.510.10">
    <property type="entry name" value="Transferase(Phosphotransferase) domain 1"/>
    <property type="match status" value="1"/>
</dbReference>
<dbReference type="SMART" id="SM00181">
    <property type="entry name" value="EGF"/>
    <property type="match status" value="2"/>
</dbReference>
<dbReference type="PANTHER" id="PTHR27005">
    <property type="entry name" value="WALL-ASSOCIATED RECEPTOR KINASE-LIKE 21"/>
    <property type="match status" value="1"/>
</dbReference>
<dbReference type="EMBL" id="OZ075134">
    <property type="protein sequence ID" value="CAL4990755.1"/>
    <property type="molecule type" value="Genomic_DNA"/>
</dbReference>
<dbReference type="InterPro" id="IPR000152">
    <property type="entry name" value="EGF-type_Asp/Asn_hydroxyl_site"/>
</dbReference>
<keyword evidence="9" id="KW-0245">EGF-like domain</keyword>
<dbReference type="GO" id="GO:0005524">
    <property type="term" value="F:ATP binding"/>
    <property type="evidence" value="ECO:0007669"/>
    <property type="project" value="UniProtKB-UniRule"/>
</dbReference>
<dbReference type="SMART" id="SM00179">
    <property type="entry name" value="EGF_CA"/>
    <property type="match status" value="1"/>
</dbReference>
<dbReference type="SUPFAM" id="SSF57196">
    <property type="entry name" value="EGF/Laminin"/>
    <property type="match status" value="1"/>
</dbReference>
<protein>
    <submittedName>
        <fullName evidence="14">Uncharacterized protein</fullName>
    </submittedName>
</protein>
<keyword evidence="8" id="KW-0325">Glycoprotein</keyword>
<keyword evidence="2" id="KW-0418">Kinase</keyword>
<evidence type="ECO:0000256" key="10">
    <source>
        <dbReference type="PROSITE-ProRule" id="PRU10141"/>
    </source>
</evidence>